<feature type="site" description="Transition state stabilizer" evidence="3">
    <location>
        <position position="23"/>
    </location>
</feature>
<feature type="site" description="Transition state stabilizer" evidence="3">
    <location>
        <position position="30"/>
    </location>
</feature>
<dbReference type="UniPathway" id="UPA00056">
    <property type="reaction ID" value="UER00093"/>
</dbReference>
<dbReference type="InterPro" id="IPR029044">
    <property type="entry name" value="Nucleotide-diphossugar_trans"/>
</dbReference>
<comment type="pathway">
    <text evidence="3">Isoprenoid biosynthesis; isopentenyl diphosphate biosynthesis via DXP pathway; isopentenyl diphosphate from 1-deoxy-D-xylulose 5-phosphate: step 2/6.</text>
</comment>
<sequence length="232" mass="26025">MNSNDSSKPLRYAIVVAGGRGSRMGADIPKQFLLLGKEPVLMHTLRKWYALCETCVLVLPKDQQQVWKELCAEYRFDVLHRIADGGETRFHSVRNGLLALEVDSGLVAIHDGVRPLVSTETIERCFEAAEADGAAVPVMPLIESLRKLNKDGSSRAVPRSEYVMVQTPQTFDLALIRRAYEQPYRTEFTDDASVYEAAYPGRYPATVAGNQENIKLTDPVDMEIARLLLERR</sequence>
<name>A0A379E958_9PORP</name>
<dbReference type="NCBIfam" id="TIGR00453">
    <property type="entry name" value="ispD"/>
    <property type="match status" value="1"/>
</dbReference>
<reference evidence="4 5" key="1">
    <citation type="submission" date="2018-06" db="EMBL/GenBank/DDBJ databases">
        <authorList>
            <consortium name="Pathogen Informatics"/>
            <person name="Doyle S."/>
        </authorList>
    </citation>
    <scope>NUCLEOTIDE SEQUENCE [LARGE SCALE GENOMIC DNA]</scope>
    <source>
        <strain evidence="4 5">NCTC11632</strain>
    </source>
</reference>
<dbReference type="GO" id="GO:0050518">
    <property type="term" value="F:2-C-methyl-D-erythritol 4-phosphate cytidylyltransferase activity"/>
    <property type="evidence" value="ECO:0007669"/>
    <property type="project" value="UniProtKB-UniRule"/>
</dbReference>
<comment type="similarity">
    <text evidence="3">Belongs to the IspD/TarI cytidylyltransferase family. IspD subfamily.</text>
</comment>
<dbReference type="InterPro" id="IPR001228">
    <property type="entry name" value="IspD"/>
</dbReference>
<dbReference type="Proteomes" id="UP000254156">
    <property type="component" value="Unassembled WGS sequence"/>
</dbReference>
<comment type="function">
    <text evidence="3">Catalyzes the formation of 4-diphosphocytidyl-2-C-methyl-D-erythritol from CTP and 2-C-methyl-D-erythritol 4-phosphate (MEP).</text>
</comment>
<dbReference type="Pfam" id="PF01128">
    <property type="entry name" value="IspD"/>
    <property type="match status" value="1"/>
</dbReference>
<dbReference type="InterPro" id="IPR050088">
    <property type="entry name" value="IspD/TarI_cytidylyltransf_bact"/>
</dbReference>
<dbReference type="GO" id="GO:0019288">
    <property type="term" value="P:isopentenyl diphosphate biosynthetic process, methylerythritol 4-phosphate pathway"/>
    <property type="evidence" value="ECO:0007669"/>
    <property type="project" value="UniProtKB-UniRule"/>
</dbReference>
<feature type="site" description="Positions MEP for the nucleophilic attack" evidence="3">
    <location>
        <position position="215"/>
    </location>
</feature>
<evidence type="ECO:0000313" key="4">
    <source>
        <dbReference type="EMBL" id="SUB88990.1"/>
    </source>
</evidence>
<evidence type="ECO:0000256" key="3">
    <source>
        <dbReference type="HAMAP-Rule" id="MF_00108"/>
    </source>
</evidence>
<keyword evidence="2 3" id="KW-0548">Nucleotidyltransferase</keyword>
<dbReference type="InterPro" id="IPR034683">
    <property type="entry name" value="IspD/TarI"/>
</dbReference>
<feature type="site" description="Positions MEP for the nucleophilic attack" evidence="3">
    <location>
        <position position="159"/>
    </location>
</feature>
<protein>
    <recommendedName>
        <fullName evidence="3">2-C-methyl-D-erythritol 4-phosphate cytidylyltransferase</fullName>
        <ecNumber evidence="3">2.7.7.60</ecNumber>
    </recommendedName>
    <alternativeName>
        <fullName evidence="3">4-diphosphocytidyl-2C-methyl-D-erythritol synthase</fullName>
    </alternativeName>
    <alternativeName>
        <fullName evidence="3">MEP cytidylyltransferase</fullName>
        <shortName evidence="3">MCT</shortName>
    </alternativeName>
</protein>
<dbReference type="NCBIfam" id="NF001186">
    <property type="entry name" value="PRK00155.2-3"/>
    <property type="match status" value="1"/>
</dbReference>
<evidence type="ECO:0000256" key="2">
    <source>
        <dbReference type="ARBA" id="ARBA00022695"/>
    </source>
</evidence>
<dbReference type="FunFam" id="3.90.550.10:FF:000003">
    <property type="entry name" value="2-C-methyl-D-erythritol 4-phosphate cytidylyltransferase"/>
    <property type="match status" value="1"/>
</dbReference>
<evidence type="ECO:0000256" key="1">
    <source>
        <dbReference type="ARBA" id="ARBA00022679"/>
    </source>
</evidence>
<evidence type="ECO:0000313" key="5">
    <source>
        <dbReference type="Proteomes" id="UP000254156"/>
    </source>
</evidence>
<dbReference type="RefSeq" id="WP_036870528.1">
    <property type="nucleotide sequence ID" value="NZ_UGTF01000002.1"/>
</dbReference>
<comment type="catalytic activity">
    <reaction evidence="3">
        <text>2-C-methyl-D-erythritol 4-phosphate + CTP + H(+) = 4-CDP-2-C-methyl-D-erythritol + diphosphate</text>
        <dbReference type="Rhea" id="RHEA:13429"/>
        <dbReference type="ChEBI" id="CHEBI:15378"/>
        <dbReference type="ChEBI" id="CHEBI:33019"/>
        <dbReference type="ChEBI" id="CHEBI:37563"/>
        <dbReference type="ChEBI" id="CHEBI:57823"/>
        <dbReference type="ChEBI" id="CHEBI:58262"/>
        <dbReference type="EC" id="2.7.7.60"/>
    </reaction>
</comment>
<dbReference type="AlphaFoldDB" id="A0A379E958"/>
<dbReference type="SUPFAM" id="SSF53448">
    <property type="entry name" value="Nucleotide-diphospho-sugar transferases"/>
    <property type="match status" value="1"/>
</dbReference>
<proteinExistence type="inferred from homology"/>
<accession>A0A379E958</accession>
<dbReference type="Gene3D" id="3.90.550.10">
    <property type="entry name" value="Spore Coat Polysaccharide Biosynthesis Protein SpsA, Chain A"/>
    <property type="match status" value="1"/>
</dbReference>
<dbReference type="HAMAP" id="MF_00108">
    <property type="entry name" value="IspD"/>
    <property type="match status" value="1"/>
</dbReference>
<dbReference type="CDD" id="cd02516">
    <property type="entry name" value="CDP-ME_synthetase"/>
    <property type="match status" value="1"/>
</dbReference>
<keyword evidence="3" id="KW-0414">Isoprene biosynthesis</keyword>
<dbReference type="EMBL" id="UGTF01000002">
    <property type="protein sequence ID" value="SUB88990.1"/>
    <property type="molecule type" value="Genomic_DNA"/>
</dbReference>
<dbReference type="EC" id="2.7.7.60" evidence="3"/>
<keyword evidence="1 3" id="KW-0808">Transferase</keyword>
<gene>
    <name evidence="3 4" type="primary">ispD</name>
    <name evidence="4" type="ORF">NCTC11632_01081</name>
</gene>
<dbReference type="PANTHER" id="PTHR32125">
    <property type="entry name" value="2-C-METHYL-D-ERYTHRITOL 4-PHOSPHATE CYTIDYLYLTRANSFERASE, CHLOROPLASTIC"/>
    <property type="match status" value="1"/>
</dbReference>
<dbReference type="PANTHER" id="PTHR32125:SF4">
    <property type="entry name" value="2-C-METHYL-D-ERYTHRITOL 4-PHOSPHATE CYTIDYLYLTRANSFERASE, CHLOROPLASTIC"/>
    <property type="match status" value="1"/>
</dbReference>
<organism evidence="4 5">
    <name type="scientific">Porphyromonas macacae</name>
    <dbReference type="NCBI Taxonomy" id="28115"/>
    <lineage>
        <taxon>Bacteria</taxon>
        <taxon>Pseudomonadati</taxon>
        <taxon>Bacteroidota</taxon>
        <taxon>Bacteroidia</taxon>
        <taxon>Bacteroidales</taxon>
        <taxon>Porphyromonadaceae</taxon>
        <taxon>Porphyromonas</taxon>
    </lineage>
</organism>